<evidence type="ECO:0000313" key="2">
    <source>
        <dbReference type="EMBL" id="EJU18791.1"/>
    </source>
</evidence>
<gene>
    <name evidence="2" type="ORF">HMPREF1127_1042</name>
</gene>
<reference evidence="2 3" key="1">
    <citation type="submission" date="2012-07" db="EMBL/GenBank/DDBJ databases">
        <authorList>
            <person name="Durkin A.S."/>
            <person name="McCorrison J."/>
            <person name="Torralba M."/>
            <person name="Gillis M."/>
            <person name="Methe B."/>
            <person name="Sutton G."/>
            <person name="Nelson K.E."/>
        </authorList>
    </citation>
    <scope>NUCLEOTIDE SEQUENCE [LARGE SCALE GENOMIC DNA]</scope>
    <source>
        <strain evidence="2 3">Fnf 1007</strain>
    </source>
</reference>
<dbReference type="GeneID" id="75075266"/>
<dbReference type="EMBL" id="ALKK01000011">
    <property type="protein sequence ID" value="EJU18791.1"/>
    <property type="molecule type" value="Genomic_DNA"/>
</dbReference>
<accession>A0AAN3VX70</accession>
<dbReference type="AlphaFoldDB" id="A0AAN3VX70"/>
<sequence length="144" mass="17388">MRKIVLINCVKKKRAGKHKAKDLYVSTLFRYQLKYAKLFSEEIYILSAKYGLLELDDYIESYDLTLNNMSNDSRKKWTCKVLKQLQEKNITKEDRIVFLCGKKYLEYLAVYFKNNEIPLKTMGLGERLRFLKKEIMKRRRNERK</sequence>
<comment type="caution">
    <text evidence="2">The sequence shown here is derived from an EMBL/GenBank/DDBJ whole genome shotgun (WGS) entry which is preliminary data.</text>
</comment>
<dbReference type="InterPro" id="IPR049251">
    <property type="entry name" value="DUF6884"/>
</dbReference>
<dbReference type="RefSeq" id="WP_005960403.1">
    <property type="nucleotide sequence ID" value="NZ_ALKK01000011.1"/>
</dbReference>
<protein>
    <recommendedName>
        <fullName evidence="1">DUF6884 domain-containing protein</fullName>
    </recommendedName>
</protein>
<dbReference type="Pfam" id="PF21818">
    <property type="entry name" value="DUF6884"/>
    <property type="match status" value="1"/>
</dbReference>
<evidence type="ECO:0000313" key="3">
    <source>
        <dbReference type="Proteomes" id="UP000003120"/>
    </source>
</evidence>
<organism evidence="2 3">
    <name type="scientific">Fusobacterium necrophorum subsp. funduliforme Fnf 1007</name>
    <dbReference type="NCBI Taxonomy" id="1161424"/>
    <lineage>
        <taxon>Bacteria</taxon>
        <taxon>Fusobacteriati</taxon>
        <taxon>Fusobacteriota</taxon>
        <taxon>Fusobacteriia</taxon>
        <taxon>Fusobacteriales</taxon>
        <taxon>Fusobacteriaceae</taxon>
        <taxon>Fusobacterium</taxon>
    </lineage>
</organism>
<feature type="domain" description="DUF6884" evidence="1">
    <location>
        <begin position="4"/>
        <end position="133"/>
    </location>
</feature>
<proteinExistence type="predicted"/>
<evidence type="ECO:0000259" key="1">
    <source>
        <dbReference type="Pfam" id="PF21818"/>
    </source>
</evidence>
<dbReference type="Proteomes" id="UP000003120">
    <property type="component" value="Unassembled WGS sequence"/>
</dbReference>
<name>A0AAN3VX70_9FUSO</name>